<dbReference type="InterPro" id="IPR011990">
    <property type="entry name" value="TPR-like_helical_dom_sf"/>
</dbReference>
<comment type="catalytic activity">
    <reaction evidence="7">
        <text>L-threonyl-[protein] + ATP = O-phospho-L-threonyl-[protein] + ADP + H(+)</text>
        <dbReference type="Rhea" id="RHEA:46608"/>
        <dbReference type="Rhea" id="RHEA-COMP:11060"/>
        <dbReference type="Rhea" id="RHEA-COMP:11605"/>
        <dbReference type="ChEBI" id="CHEBI:15378"/>
        <dbReference type="ChEBI" id="CHEBI:30013"/>
        <dbReference type="ChEBI" id="CHEBI:30616"/>
        <dbReference type="ChEBI" id="CHEBI:61977"/>
        <dbReference type="ChEBI" id="CHEBI:456216"/>
        <dbReference type="EC" id="2.7.11.1"/>
    </reaction>
</comment>
<dbReference type="GO" id="GO:0007165">
    <property type="term" value="P:signal transduction"/>
    <property type="evidence" value="ECO:0007669"/>
    <property type="project" value="TreeGrafter"/>
</dbReference>
<keyword evidence="11" id="KW-1133">Transmembrane helix</keyword>
<dbReference type="OrthoDB" id="9801841at2"/>
<evidence type="ECO:0000256" key="5">
    <source>
        <dbReference type="ARBA" id="ARBA00022777"/>
    </source>
</evidence>
<dbReference type="Gene3D" id="3.30.200.20">
    <property type="entry name" value="Phosphorylase Kinase, domain 1"/>
    <property type="match status" value="1"/>
</dbReference>
<dbReference type="Gene3D" id="1.25.40.10">
    <property type="entry name" value="Tetratricopeptide repeat domain"/>
    <property type="match status" value="2"/>
</dbReference>
<comment type="caution">
    <text evidence="13">The sequence shown here is derived from an EMBL/GenBank/DDBJ whole genome shotgun (WGS) entry which is preliminary data.</text>
</comment>
<dbReference type="SUPFAM" id="SSF48452">
    <property type="entry name" value="TPR-like"/>
    <property type="match status" value="2"/>
</dbReference>
<evidence type="ECO:0000256" key="4">
    <source>
        <dbReference type="ARBA" id="ARBA00022741"/>
    </source>
</evidence>
<dbReference type="AlphaFoldDB" id="A0A432VRC5"/>
<keyword evidence="14" id="KW-1185">Reference proteome</keyword>
<keyword evidence="2" id="KW-0723">Serine/threonine-protein kinase</keyword>
<evidence type="ECO:0000256" key="10">
    <source>
        <dbReference type="SAM" id="MobiDB-lite"/>
    </source>
</evidence>
<evidence type="ECO:0000256" key="11">
    <source>
        <dbReference type="SAM" id="Phobius"/>
    </source>
</evidence>
<feature type="domain" description="Protein kinase" evidence="12">
    <location>
        <begin position="35"/>
        <end position="293"/>
    </location>
</feature>
<dbReference type="Pfam" id="PF13432">
    <property type="entry name" value="TPR_16"/>
    <property type="match status" value="1"/>
</dbReference>
<keyword evidence="4" id="KW-0547">Nucleotide-binding</keyword>
<evidence type="ECO:0000313" key="13">
    <source>
        <dbReference type="EMBL" id="RUO18866.1"/>
    </source>
</evidence>
<dbReference type="CDD" id="cd14014">
    <property type="entry name" value="STKc_PknB_like"/>
    <property type="match status" value="1"/>
</dbReference>
<evidence type="ECO:0000313" key="14">
    <source>
        <dbReference type="Proteomes" id="UP000288212"/>
    </source>
</evidence>
<evidence type="ECO:0000256" key="3">
    <source>
        <dbReference type="ARBA" id="ARBA00022679"/>
    </source>
</evidence>
<keyword evidence="11" id="KW-0812">Transmembrane</keyword>
<dbReference type="PANTHER" id="PTHR43895">
    <property type="entry name" value="CALCIUM/CALMODULIN-DEPENDENT PROTEIN KINASE KINASE-RELATED"/>
    <property type="match status" value="1"/>
</dbReference>
<keyword evidence="5" id="KW-0418">Kinase</keyword>
<dbReference type="GO" id="GO:0005524">
    <property type="term" value="F:ATP binding"/>
    <property type="evidence" value="ECO:0007669"/>
    <property type="project" value="UniProtKB-KW"/>
</dbReference>
<dbReference type="PANTHER" id="PTHR43895:SF32">
    <property type="entry name" value="SERINE_THREONINE-PROTEIN KINASE CHK1"/>
    <property type="match status" value="1"/>
</dbReference>
<feature type="compositionally biased region" description="Polar residues" evidence="10">
    <location>
        <begin position="1062"/>
        <end position="1074"/>
    </location>
</feature>
<evidence type="ECO:0000259" key="12">
    <source>
        <dbReference type="PROSITE" id="PS50011"/>
    </source>
</evidence>
<dbReference type="GO" id="GO:0004674">
    <property type="term" value="F:protein serine/threonine kinase activity"/>
    <property type="evidence" value="ECO:0007669"/>
    <property type="project" value="UniProtKB-KW"/>
</dbReference>
<dbReference type="SMART" id="SM00220">
    <property type="entry name" value="S_TKc"/>
    <property type="match status" value="1"/>
</dbReference>
<evidence type="ECO:0000256" key="8">
    <source>
        <dbReference type="ARBA" id="ARBA00048679"/>
    </source>
</evidence>
<dbReference type="SUPFAM" id="SSF56112">
    <property type="entry name" value="Protein kinase-like (PK-like)"/>
    <property type="match status" value="1"/>
</dbReference>
<dbReference type="PROSITE" id="PS00108">
    <property type="entry name" value="PROTEIN_KINASE_ST"/>
    <property type="match status" value="1"/>
</dbReference>
<dbReference type="Pfam" id="PF13424">
    <property type="entry name" value="TPR_12"/>
    <property type="match status" value="1"/>
</dbReference>
<evidence type="ECO:0000256" key="7">
    <source>
        <dbReference type="ARBA" id="ARBA00047899"/>
    </source>
</evidence>
<dbReference type="InterPro" id="IPR008271">
    <property type="entry name" value="Ser/Thr_kinase_AS"/>
</dbReference>
<dbReference type="InterPro" id="IPR019734">
    <property type="entry name" value="TPR_rpt"/>
</dbReference>
<dbReference type="Proteomes" id="UP000288212">
    <property type="component" value="Unassembled WGS sequence"/>
</dbReference>
<organism evidence="13 14">
    <name type="scientific">Aliidiomarina haloalkalitolerans</name>
    <dbReference type="NCBI Taxonomy" id="859059"/>
    <lineage>
        <taxon>Bacteria</taxon>
        <taxon>Pseudomonadati</taxon>
        <taxon>Pseudomonadota</taxon>
        <taxon>Gammaproteobacteria</taxon>
        <taxon>Alteromonadales</taxon>
        <taxon>Idiomarinaceae</taxon>
        <taxon>Aliidiomarina</taxon>
    </lineage>
</organism>
<comment type="catalytic activity">
    <reaction evidence="8">
        <text>L-seryl-[protein] + ATP = O-phospho-L-seryl-[protein] + ADP + H(+)</text>
        <dbReference type="Rhea" id="RHEA:17989"/>
        <dbReference type="Rhea" id="RHEA-COMP:9863"/>
        <dbReference type="Rhea" id="RHEA-COMP:11604"/>
        <dbReference type="ChEBI" id="CHEBI:15378"/>
        <dbReference type="ChEBI" id="CHEBI:29999"/>
        <dbReference type="ChEBI" id="CHEBI:30616"/>
        <dbReference type="ChEBI" id="CHEBI:83421"/>
        <dbReference type="ChEBI" id="CHEBI:456216"/>
        <dbReference type="EC" id="2.7.11.1"/>
    </reaction>
</comment>
<keyword evidence="6" id="KW-0067">ATP-binding</keyword>
<evidence type="ECO:0000256" key="2">
    <source>
        <dbReference type="ARBA" id="ARBA00022527"/>
    </source>
</evidence>
<accession>A0A432VRC5</accession>
<feature type="repeat" description="TPR" evidence="9">
    <location>
        <begin position="551"/>
        <end position="584"/>
    </location>
</feature>
<feature type="transmembrane region" description="Helical" evidence="11">
    <location>
        <begin position="274"/>
        <end position="293"/>
    </location>
</feature>
<keyword evidence="9" id="KW-0802">TPR repeat</keyword>
<sequence>MTTREDNPQRLSGQLTAALSAGKQLPNGTVLAGRFRIVQPVGIGGQAHVYAARDEILGTEIAIKLIAPQHALDFEQVQRLRQEVLVARELNHPNIVRVFEFYRDGDWVFLTMGLIEGRSLAEYLHEGITRLQAETWSRQLLQALEACHSLDITHADVKPENILIDERGNLVLLDFGIGHIGEQSNRDFAGSDGYKAPEVTQLGKRNILTDSYSSGRLIADLVAAANVRAWHFGDLIWRLDRLRLARQLSKPLVYQRITVQAAQERLAKHPQRRIGIAAAVGFALILAVTYAFLLQPNIEEQPLQATAQKTTRIAVVYQPDDALLSGVAELLQLNLITQSGIDVIEQERVDTLMRNLGLRPFRQQDHRLRIAQLLNADVLVLLQSNELMGQEEPRLQMLMAEMPGNRLFGAFQGTIGSNGLGQTVEQLFAHLNSQLALPTRSSSVRPEELQRVEPVLTALREGRAAEAESVVQSLQEEWPDFPGGWLAGARLAVNLGDMQRAREQLERLYELSQDDDYWYLEGRALQAEINGDVETAIIVTNRLQELFPGRPSLMDRRAELAIWQDDFDTAIAQYQQALAIDPSSGERWFQLARLRIIQGNIQQALDNELTQALIRYRQQEDLRGQGTVLNAFGVAYIRLADPDNAIRYLQDALQLRTFTRDPSGRAVSLANLASVFGVLGRYEEAEAALAEALDIFQMNADRSGLAQVENEWGVLLEEQGRYREALVHYRNALDLHLQTGSTMQQAETISNVAYMHFLMADFSQSDVFWNQALTLFNRTGDETGILRTKLNLAHLGLSRGDFAQATSHLSEVLQRAEQKRPAENLMAQYLLSHRNFFLGSIRTAFDNNEEVSRLSHDIGDMRGQIETEIWGAEMCMYLADINCVHERLGRLEEYESVMSAEHTTLVEWLQSTISLMSQESSSSEIAAFWSRFRKQLLPVQTELKVLLSLLELQRLPADSWQWQRVDELVRPTLYREYMHSQYLKALHFGSEQASEQLQRMLQIHPEHWRNHLYYAILTSESAQARAQELREQLYESMTPDQIEAYQRIYERHETLHRGGDSSAPTQSNRATRAITSGAGHPARSRATLMESTGG</sequence>
<dbReference type="Gene3D" id="1.10.510.10">
    <property type="entry name" value="Transferase(Phosphotransferase) domain 1"/>
    <property type="match status" value="1"/>
</dbReference>
<reference evidence="13 14" key="1">
    <citation type="journal article" date="2011" name="Front. Microbiol.">
        <title>Genomic signatures of strain selection and enhancement in Bacillus atrophaeus var. globigii, a historical biowarfare simulant.</title>
        <authorList>
            <person name="Gibbons H.S."/>
            <person name="Broomall S.M."/>
            <person name="McNew L.A."/>
            <person name="Daligault H."/>
            <person name="Chapman C."/>
            <person name="Bruce D."/>
            <person name="Karavis M."/>
            <person name="Krepps M."/>
            <person name="McGregor P.A."/>
            <person name="Hong C."/>
            <person name="Park K.H."/>
            <person name="Akmal A."/>
            <person name="Feldman A."/>
            <person name="Lin J.S."/>
            <person name="Chang W.E."/>
            <person name="Higgs B.W."/>
            <person name="Demirev P."/>
            <person name="Lindquist J."/>
            <person name="Liem A."/>
            <person name="Fochler E."/>
            <person name="Read T.D."/>
            <person name="Tapia R."/>
            <person name="Johnson S."/>
            <person name="Bishop-Lilly K.A."/>
            <person name="Detter C."/>
            <person name="Han C."/>
            <person name="Sozhamannan S."/>
            <person name="Rosenzweig C.N."/>
            <person name="Skowronski E.W."/>
        </authorList>
    </citation>
    <scope>NUCLEOTIDE SEQUENCE [LARGE SCALE GENOMIC DNA]</scope>
    <source>
        <strain evidence="13 14">AK5</strain>
    </source>
</reference>
<evidence type="ECO:0000256" key="9">
    <source>
        <dbReference type="PROSITE-ProRule" id="PRU00339"/>
    </source>
</evidence>
<proteinExistence type="predicted"/>
<keyword evidence="3" id="KW-0808">Transferase</keyword>
<evidence type="ECO:0000256" key="6">
    <source>
        <dbReference type="ARBA" id="ARBA00022840"/>
    </source>
</evidence>
<name>A0A432VRC5_9GAMM</name>
<dbReference type="EC" id="2.7.11.1" evidence="1"/>
<dbReference type="InterPro" id="IPR000719">
    <property type="entry name" value="Prot_kinase_dom"/>
</dbReference>
<dbReference type="Pfam" id="PF00069">
    <property type="entry name" value="Pkinase"/>
    <property type="match status" value="1"/>
</dbReference>
<dbReference type="EMBL" id="PIPI01000007">
    <property type="protein sequence ID" value="RUO18866.1"/>
    <property type="molecule type" value="Genomic_DNA"/>
</dbReference>
<evidence type="ECO:0000256" key="1">
    <source>
        <dbReference type="ARBA" id="ARBA00012513"/>
    </source>
</evidence>
<dbReference type="PROSITE" id="PS50005">
    <property type="entry name" value="TPR"/>
    <property type="match status" value="1"/>
</dbReference>
<dbReference type="SMART" id="SM00028">
    <property type="entry name" value="TPR"/>
    <property type="match status" value="8"/>
</dbReference>
<dbReference type="RefSeq" id="WP_126793580.1">
    <property type="nucleotide sequence ID" value="NZ_PIPI01000007.1"/>
</dbReference>
<gene>
    <name evidence="13" type="ORF">CWE06_09730</name>
</gene>
<keyword evidence="11" id="KW-0472">Membrane</keyword>
<dbReference type="PROSITE" id="PS50011">
    <property type="entry name" value="PROTEIN_KINASE_DOM"/>
    <property type="match status" value="1"/>
</dbReference>
<protein>
    <recommendedName>
        <fullName evidence="1">non-specific serine/threonine protein kinase</fullName>
        <ecNumber evidence="1">2.7.11.1</ecNumber>
    </recommendedName>
</protein>
<feature type="region of interest" description="Disordered" evidence="10">
    <location>
        <begin position="1056"/>
        <end position="1094"/>
    </location>
</feature>
<dbReference type="InterPro" id="IPR011009">
    <property type="entry name" value="Kinase-like_dom_sf"/>
</dbReference>